<protein>
    <recommendedName>
        <fullName evidence="10">C2H2-type domain-containing protein</fullName>
    </recommendedName>
</protein>
<dbReference type="GO" id="GO:0000122">
    <property type="term" value="P:negative regulation of transcription by RNA polymerase II"/>
    <property type="evidence" value="ECO:0007669"/>
    <property type="project" value="UniProtKB-ARBA"/>
</dbReference>
<dbReference type="GO" id="GO:0005634">
    <property type="term" value="C:nucleus"/>
    <property type="evidence" value="ECO:0007669"/>
    <property type="project" value="UniProtKB-SubCell"/>
</dbReference>
<dbReference type="PROSITE" id="PS50157">
    <property type="entry name" value="ZINC_FINGER_C2H2_2"/>
    <property type="match status" value="3"/>
</dbReference>
<evidence type="ECO:0000256" key="6">
    <source>
        <dbReference type="ARBA" id="ARBA00023015"/>
    </source>
</evidence>
<dbReference type="GO" id="GO:0000981">
    <property type="term" value="F:DNA-binding transcription factor activity, RNA polymerase II-specific"/>
    <property type="evidence" value="ECO:0007669"/>
    <property type="project" value="TreeGrafter"/>
</dbReference>
<keyword evidence="7" id="KW-0804">Transcription</keyword>
<evidence type="ECO:0000256" key="8">
    <source>
        <dbReference type="ARBA" id="ARBA00023242"/>
    </source>
</evidence>
<name>A0AAN5C6Q3_9BILA</name>
<feature type="domain" description="C2H2-type" evidence="10">
    <location>
        <begin position="159"/>
        <end position="182"/>
    </location>
</feature>
<keyword evidence="8" id="KW-0539">Nucleus</keyword>
<evidence type="ECO:0000256" key="1">
    <source>
        <dbReference type="ARBA" id="ARBA00004123"/>
    </source>
</evidence>
<comment type="subcellular location">
    <subcellularLocation>
        <location evidence="1">Nucleus</location>
    </subcellularLocation>
</comment>
<feature type="domain" description="C2H2-type" evidence="10">
    <location>
        <begin position="131"/>
        <end position="154"/>
    </location>
</feature>
<dbReference type="InterPro" id="IPR036236">
    <property type="entry name" value="Znf_C2H2_sf"/>
</dbReference>
<organism evidence="11 12">
    <name type="scientific">Pristionchus mayeri</name>
    <dbReference type="NCBI Taxonomy" id="1317129"/>
    <lineage>
        <taxon>Eukaryota</taxon>
        <taxon>Metazoa</taxon>
        <taxon>Ecdysozoa</taxon>
        <taxon>Nematoda</taxon>
        <taxon>Chromadorea</taxon>
        <taxon>Rhabditida</taxon>
        <taxon>Rhabditina</taxon>
        <taxon>Diplogasteromorpha</taxon>
        <taxon>Diplogasteroidea</taxon>
        <taxon>Neodiplogasteridae</taxon>
        <taxon>Pristionchus</taxon>
    </lineage>
</organism>
<dbReference type="Proteomes" id="UP001328107">
    <property type="component" value="Unassembled WGS sequence"/>
</dbReference>
<dbReference type="SMART" id="SM00355">
    <property type="entry name" value="ZnF_C2H2"/>
    <property type="match status" value="3"/>
</dbReference>
<dbReference type="Gene3D" id="3.30.160.60">
    <property type="entry name" value="Classic Zinc Finger"/>
    <property type="match status" value="2"/>
</dbReference>
<dbReference type="SUPFAM" id="SSF57667">
    <property type="entry name" value="beta-beta-alpha zinc fingers"/>
    <property type="match status" value="1"/>
</dbReference>
<dbReference type="PANTHER" id="PTHR24394:SF48">
    <property type="entry name" value="ZINC FINGER PROTEIN 771"/>
    <property type="match status" value="1"/>
</dbReference>
<keyword evidence="2" id="KW-0479">Metal-binding</keyword>
<evidence type="ECO:0000256" key="3">
    <source>
        <dbReference type="ARBA" id="ARBA00022737"/>
    </source>
</evidence>
<keyword evidence="5" id="KW-0862">Zinc</keyword>
<evidence type="ECO:0000256" key="5">
    <source>
        <dbReference type="ARBA" id="ARBA00022833"/>
    </source>
</evidence>
<keyword evidence="6" id="KW-0805">Transcription regulation</keyword>
<evidence type="ECO:0000259" key="10">
    <source>
        <dbReference type="PROSITE" id="PS50157"/>
    </source>
</evidence>
<keyword evidence="12" id="KW-1185">Reference proteome</keyword>
<evidence type="ECO:0000313" key="12">
    <source>
        <dbReference type="Proteomes" id="UP001328107"/>
    </source>
</evidence>
<keyword evidence="3" id="KW-0677">Repeat</keyword>
<dbReference type="PROSITE" id="PS00028">
    <property type="entry name" value="ZINC_FINGER_C2H2_1"/>
    <property type="match status" value="2"/>
</dbReference>
<evidence type="ECO:0000256" key="4">
    <source>
        <dbReference type="ARBA" id="ARBA00022771"/>
    </source>
</evidence>
<accession>A0AAN5C6Q3</accession>
<evidence type="ECO:0000256" key="9">
    <source>
        <dbReference type="PROSITE-ProRule" id="PRU00042"/>
    </source>
</evidence>
<sequence>MPSEYYLAEEIKEEPLDFKDEPVDEFDDMKQEELAIKVPLLDTVSAIKEEPIEFKDDPFDEFDHIKQEEHIDDKCSPSTETSLPLEKTTSLEIPRNNIAETSLVCSECGKKLSCKQTLNNHMLIHTGKKPYSCAYCDMSFRHMTTRHNHIRIVHKIELYSCLTCGEQFDLKTKLNHHLLANK</sequence>
<reference evidence="12" key="1">
    <citation type="submission" date="2022-10" db="EMBL/GenBank/DDBJ databases">
        <title>Genome assembly of Pristionchus species.</title>
        <authorList>
            <person name="Yoshida K."/>
            <person name="Sommer R.J."/>
        </authorList>
    </citation>
    <scope>NUCLEOTIDE SEQUENCE [LARGE SCALE GENOMIC DNA]</scope>
    <source>
        <strain evidence="12">RS5460</strain>
    </source>
</reference>
<dbReference type="FunFam" id="3.30.160.60:FF:000100">
    <property type="entry name" value="Zinc finger 45-like"/>
    <property type="match status" value="1"/>
</dbReference>
<dbReference type="PANTHER" id="PTHR24394">
    <property type="entry name" value="ZINC FINGER PROTEIN"/>
    <property type="match status" value="1"/>
</dbReference>
<dbReference type="AlphaFoldDB" id="A0AAN5C6Q3"/>
<dbReference type="EMBL" id="BTRK01000001">
    <property type="protein sequence ID" value="GMR30979.1"/>
    <property type="molecule type" value="Genomic_DNA"/>
</dbReference>
<keyword evidence="4 9" id="KW-0863">Zinc-finger</keyword>
<dbReference type="GO" id="GO:0003677">
    <property type="term" value="F:DNA binding"/>
    <property type="evidence" value="ECO:0007669"/>
    <property type="project" value="UniProtKB-KW"/>
</dbReference>
<comment type="caution">
    <text evidence="11">The sequence shown here is derived from an EMBL/GenBank/DDBJ whole genome shotgun (WGS) entry which is preliminary data.</text>
</comment>
<dbReference type="InterPro" id="IPR013087">
    <property type="entry name" value="Znf_C2H2_type"/>
</dbReference>
<gene>
    <name evidence="11" type="ORF">PMAYCL1PPCAC_01174</name>
</gene>
<proteinExistence type="predicted"/>
<evidence type="ECO:0000256" key="2">
    <source>
        <dbReference type="ARBA" id="ARBA00022723"/>
    </source>
</evidence>
<evidence type="ECO:0000256" key="7">
    <source>
        <dbReference type="ARBA" id="ARBA00023163"/>
    </source>
</evidence>
<feature type="non-terminal residue" evidence="11">
    <location>
        <position position="182"/>
    </location>
</feature>
<dbReference type="GO" id="GO:0008270">
    <property type="term" value="F:zinc ion binding"/>
    <property type="evidence" value="ECO:0007669"/>
    <property type="project" value="UniProtKB-KW"/>
</dbReference>
<evidence type="ECO:0000313" key="11">
    <source>
        <dbReference type="EMBL" id="GMR30979.1"/>
    </source>
</evidence>
<dbReference type="FunFam" id="3.30.160.60:FF:000446">
    <property type="entry name" value="Zinc finger protein"/>
    <property type="match status" value="1"/>
</dbReference>
<feature type="domain" description="C2H2-type" evidence="10">
    <location>
        <begin position="103"/>
        <end position="130"/>
    </location>
</feature>